<dbReference type="Proteomes" id="UP000727407">
    <property type="component" value="Unassembled WGS sequence"/>
</dbReference>
<feature type="non-terminal residue" evidence="1">
    <location>
        <position position="1"/>
    </location>
</feature>
<comment type="caution">
    <text evidence="1">The sequence shown here is derived from an EMBL/GenBank/DDBJ whole genome shotgun (WGS) entry which is preliminary data.</text>
</comment>
<dbReference type="EMBL" id="QNUK01000108">
    <property type="protein sequence ID" value="KAF5901608.1"/>
    <property type="molecule type" value="Genomic_DNA"/>
</dbReference>
<evidence type="ECO:0000313" key="1">
    <source>
        <dbReference type="EMBL" id="KAF5901608.1"/>
    </source>
</evidence>
<reference evidence="1" key="1">
    <citation type="submission" date="2020-07" db="EMBL/GenBank/DDBJ databases">
        <title>Clarias magur genome sequencing, assembly and annotation.</title>
        <authorList>
            <person name="Kushwaha B."/>
            <person name="Kumar R."/>
            <person name="Das P."/>
            <person name="Joshi C.G."/>
            <person name="Kumar D."/>
            <person name="Nagpure N.S."/>
            <person name="Pandey M."/>
            <person name="Agarwal S."/>
            <person name="Srivastava S."/>
            <person name="Singh M."/>
            <person name="Sahoo L."/>
            <person name="Jayasankar P."/>
            <person name="Meher P.K."/>
            <person name="Koringa P.G."/>
            <person name="Iquebal M.A."/>
            <person name="Das S.P."/>
            <person name="Bit A."/>
            <person name="Patnaik S."/>
            <person name="Patel N."/>
            <person name="Shah T.M."/>
            <person name="Hinsu A."/>
            <person name="Jena J.K."/>
        </authorList>
    </citation>
    <scope>NUCLEOTIDE SEQUENCE</scope>
    <source>
        <strain evidence="1">CIFAMagur01</strain>
        <tissue evidence="1">Testis</tissue>
    </source>
</reference>
<dbReference type="AlphaFoldDB" id="A0A8J4XC19"/>
<protein>
    <submittedName>
        <fullName evidence="1">Uncharacterized protein</fullName>
    </submittedName>
</protein>
<accession>A0A8J4XC19</accession>
<organism evidence="1 2">
    <name type="scientific">Clarias magur</name>
    <name type="common">Asian catfish</name>
    <name type="synonym">Macropteronotus magur</name>
    <dbReference type="NCBI Taxonomy" id="1594786"/>
    <lineage>
        <taxon>Eukaryota</taxon>
        <taxon>Metazoa</taxon>
        <taxon>Chordata</taxon>
        <taxon>Craniata</taxon>
        <taxon>Vertebrata</taxon>
        <taxon>Euteleostomi</taxon>
        <taxon>Actinopterygii</taxon>
        <taxon>Neopterygii</taxon>
        <taxon>Teleostei</taxon>
        <taxon>Ostariophysi</taxon>
        <taxon>Siluriformes</taxon>
        <taxon>Clariidae</taxon>
        <taxon>Clarias</taxon>
    </lineage>
</organism>
<keyword evidence="2" id="KW-1185">Reference proteome</keyword>
<proteinExistence type="predicted"/>
<evidence type="ECO:0000313" key="2">
    <source>
        <dbReference type="Proteomes" id="UP000727407"/>
    </source>
</evidence>
<sequence>DMYHWRLFMGNRQDGRGHSVLDYRGDRLLLSYIPMVFFQIKSADCTDSSLCIDWILINQQTALTEWNIKA</sequence>
<gene>
    <name evidence="1" type="ORF">DAT39_008624</name>
</gene>
<name>A0A8J4XC19_CLAMG</name>